<comment type="caution">
    <text evidence="1">The sequence shown here is derived from an EMBL/GenBank/DDBJ whole genome shotgun (WGS) entry which is preliminary data.</text>
</comment>
<dbReference type="SUPFAM" id="SSF159659">
    <property type="entry name" value="Cgl1923-like"/>
    <property type="match status" value="1"/>
</dbReference>
<dbReference type="PIRSF" id="PIRSF028754">
    <property type="entry name" value="UCP028754"/>
    <property type="match status" value="1"/>
</dbReference>
<dbReference type="Pfam" id="PF09754">
    <property type="entry name" value="PAC2"/>
    <property type="match status" value="1"/>
</dbReference>
<dbReference type="Gene3D" id="1.10.287.100">
    <property type="match status" value="1"/>
</dbReference>
<accession>A0ABV6V884</accession>
<gene>
    <name evidence="1" type="ORF">ACEZDG_11605</name>
</gene>
<evidence type="ECO:0000313" key="1">
    <source>
        <dbReference type="EMBL" id="MFC1409922.1"/>
    </source>
</evidence>
<sequence>MLDPQALYAFEPEALAAVGAAFGTSGGETGHKGDAGTDDEAVPGLDGGAAKGRPVLLHFFEGFMDAGEVGEQVVDHLLEDPARKLLVRFDADRLVDYRARRPAMVFDRDRWASYDAPAIDLYLLHDSAGAPFLLLSGPEPDVEWERFAAAVRQVVEQLGVRLAVNFHGIPMGVPHTRPVGLTPHGNREDLIGLYPRWFEKVQVPASIAAMLEFRLAEAGHDVLGFAAHVPHYLARTPYPQAAVAVLEAVQAATGLVLPGVSLRAKLDEVRTDIDQQLAEGDDELRSAVGGLEQQYDAVAGASGRENLMAEPVDLPSADELGRAFEEFLAEQGESPNEGTGL</sequence>
<dbReference type="InterPro" id="IPR019151">
    <property type="entry name" value="Proteasome_assmbl_chaperone_2"/>
</dbReference>
<dbReference type="Gene3D" id="3.40.50.10900">
    <property type="entry name" value="PAC-like subunit"/>
    <property type="match status" value="1"/>
</dbReference>
<proteinExistence type="predicted"/>
<dbReference type="InterPro" id="IPR038389">
    <property type="entry name" value="PSMG2_sf"/>
</dbReference>
<dbReference type="InterPro" id="IPR008492">
    <property type="entry name" value="Rv2714-like"/>
</dbReference>
<protein>
    <submittedName>
        <fullName evidence="1">Proteasome assembly chaperone family protein</fullName>
    </submittedName>
</protein>
<dbReference type="Proteomes" id="UP001592582">
    <property type="component" value="Unassembled WGS sequence"/>
</dbReference>
<evidence type="ECO:0000313" key="2">
    <source>
        <dbReference type="Proteomes" id="UP001592582"/>
    </source>
</evidence>
<dbReference type="GO" id="GO:0000502">
    <property type="term" value="C:proteasome complex"/>
    <property type="evidence" value="ECO:0007669"/>
    <property type="project" value="UniProtKB-KW"/>
</dbReference>
<name>A0ABV6V884_9ACTN</name>
<dbReference type="EMBL" id="JBHEZX010000004">
    <property type="protein sequence ID" value="MFC1409922.1"/>
    <property type="molecule type" value="Genomic_DNA"/>
</dbReference>
<organism evidence="1 2">
    <name type="scientific">Streptacidiphilus alkalitolerans</name>
    <dbReference type="NCBI Taxonomy" id="3342712"/>
    <lineage>
        <taxon>Bacteria</taxon>
        <taxon>Bacillati</taxon>
        <taxon>Actinomycetota</taxon>
        <taxon>Actinomycetes</taxon>
        <taxon>Kitasatosporales</taxon>
        <taxon>Streptomycetaceae</taxon>
        <taxon>Streptacidiphilus</taxon>
    </lineage>
</organism>
<keyword evidence="2" id="KW-1185">Reference proteome</keyword>
<keyword evidence="1" id="KW-0647">Proteasome</keyword>
<reference evidence="1 2" key="1">
    <citation type="submission" date="2024-09" db="EMBL/GenBank/DDBJ databases">
        <authorList>
            <person name="Lee S.D."/>
        </authorList>
    </citation>
    <scope>NUCLEOTIDE SEQUENCE [LARGE SCALE GENOMIC DNA]</scope>
    <source>
        <strain evidence="1 2">N1-1</strain>
    </source>
</reference>